<evidence type="ECO:0000256" key="4">
    <source>
        <dbReference type="ARBA" id="ARBA00023002"/>
    </source>
</evidence>
<comment type="catalytic activity">
    <reaction evidence="6">
        <text>coproporphyrinogen III + 3 O2 = coproporphyrin III + 3 H2O2</text>
        <dbReference type="Rhea" id="RHEA:43436"/>
        <dbReference type="ChEBI" id="CHEBI:15379"/>
        <dbReference type="ChEBI" id="CHEBI:16240"/>
        <dbReference type="ChEBI" id="CHEBI:57309"/>
        <dbReference type="ChEBI" id="CHEBI:131725"/>
        <dbReference type="EC" id="1.3.3.15"/>
    </reaction>
</comment>
<dbReference type="PANTHER" id="PTHR42923:SF3">
    <property type="entry name" value="PROTOPORPHYRINOGEN OXIDASE"/>
    <property type="match status" value="1"/>
</dbReference>
<comment type="pathway">
    <text evidence="6">Porphyrin-containing compound metabolism; protoheme biosynthesis.</text>
</comment>
<comment type="subcellular location">
    <subcellularLocation>
        <location evidence="6">Cytoplasm</location>
    </subcellularLocation>
</comment>
<dbReference type="AlphaFoldDB" id="A0AAE3M1A4"/>
<keyword evidence="2 6" id="KW-0285">Flavoprotein</keyword>
<proteinExistence type="inferred from homology"/>
<dbReference type="InterPro" id="IPR050464">
    <property type="entry name" value="Zeta_carotene_desat/Oxidored"/>
</dbReference>
<dbReference type="InterPro" id="IPR004572">
    <property type="entry name" value="Protoporphyrinogen_oxidase"/>
</dbReference>
<evidence type="ECO:0000256" key="6">
    <source>
        <dbReference type="RuleBase" id="RU364052"/>
    </source>
</evidence>
<keyword evidence="3 6" id="KW-0274">FAD</keyword>
<comment type="cofactor">
    <cofactor evidence="1 6">
        <name>FAD</name>
        <dbReference type="ChEBI" id="CHEBI:57692"/>
    </cofactor>
</comment>
<dbReference type="GO" id="GO:0005737">
    <property type="term" value="C:cytoplasm"/>
    <property type="evidence" value="ECO:0007669"/>
    <property type="project" value="UniProtKB-SubCell"/>
</dbReference>
<comment type="caution">
    <text evidence="8">The sequence shown here is derived from an EMBL/GenBank/DDBJ whole genome shotgun (WGS) entry which is preliminary data.</text>
</comment>
<evidence type="ECO:0000256" key="5">
    <source>
        <dbReference type="ARBA" id="ARBA00023133"/>
    </source>
</evidence>
<dbReference type="RefSeq" id="WP_301189028.1">
    <property type="nucleotide sequence ID" value="NZ_JAPDPJ010000003.1"/>
</dbReference>
<comment type="similarity">
    <text evidence="6">Belongs to the protoporphyrinogen/coproporphyrinogen oxidase family. Coproporphyrinogen III oxidase subfamily.</text>
</comment>
<evidence type="ECO:0000313" key="8">
    <source>
        <dbReference type="EMBL" id="MCW3785456.1"/>
    </source>
</evidence>
<sequence>MNNNIDVVVIGSGLTGLTLAYYLNKYGKKVLLLEKNPIVGGVIHTHHKDGFTFEGGPTTGALGSEEMVELFDELKGDCEFEGTSNIANERWILKNNKWKPIPDGLISGIKTPLFSWKDKFRIWGEPFRKKGTNPNETLAEMVKRRLGQTYLDYAIDPFISGVYAGDPNLLIPRYALPKLYRIEQDYGSFIRGAIKKRKEPKTELQKRVTREVFSVKGGLSNLINALEKNIPTESIQCGISDIKINPEGNGYEVSYINTSGEQCKVDASKVVTTVGGYALKEMLAFVDGIDLDAVFNVKYAKVVQAAVGYNKWDGLPINAFGGLVPGKEKKDFLGILFPGSLFQNRCPEGGALLSVFMGGIKRPDIIEKSDEELKSIVLREISSTLGEQKTPDLLHIFRYQHAIAQYDISTEERLEAINRVEANYPGLILGGNIRDGIGMTDRVKQGKYIADQLIN</sequence>
<reference evidence="8" key="1">
    <citation type="submission" date="2022-10" db="EMBL/GenBank/DDBJ databases">
        <authorList>
            <person name="Yu W.X."/>
        </authorList>
    </citation>
    <scope>NUCLEOTIDE SEQUENCE</scope>
    <source>
        <strain evidence="8">AAT</strain>
    </source>
</reference>
<dbReference type="GO" id="GO:0004729">
    <property type="term" value="F:oxygen-dependent protoporphyrinogen oxidase activity"/>
    <property type="evidence" value="ECO:0007669"/>
    <property type="project" value="UniProtKB-UniRule"/>
</dbReference>
<keyword evidence="4 6" id="KW-0560">Oxidoreductase</keyword>
<dbReference type="InterPro" id="IPR036188">
    <property type="entry name" value="FAD/NAD-bd_sf"/>
</dbReference>
<dbReference type="NCBIfam" id="TIGR00562">
    <property type="entry name" value="proto_IX_ox"/>
    <property type="match status" value="1"/>
</dbReference>
<evidence type="ECO:0000256" key="3">
    <source>
        <dbReference type="ARBA" id="ARBA00022827"/>
    </source>
</evidence>
<evidence type="ECO:0000313" key="9">
    <source>
        <dbReference type="Proteomes" id="UP001209229"/>
    </source>
</evidence>
<dbReference type="Gene3D" id="3.90.660.20">
    <property type="entry name" value="Protoporphyrinogen oxidase, mitochondrial, domain 2"/>
    <property type="match status" value="1"/>
</dbReference>
<dbReference type="PANTHER" id="PTHR42923">
    <property type="entry name" value="PROTOPORPHYRINOGEN OXIDASE"/>
    <property type="match status" value="1"/>
</dbReference>
<keyword evidence="9" id="KW-1185">Reference proteome</keyword>
<organism evidence="8 9">
    <name type="scientific">Plebeiibacterium sediminum</name>
    <dbReference type="NCBI Taxonomy" id="2992112"/>
    <lineage>
        <taxon>Bacteria</taxon>
        <taxon>Pseudomonadati</taxon>
        <taxon>Bacteroidota</taxon>
        <taxon>Bacteroidia</taxon>
        <taxon>Marinilabiliales</taxon>
        <taxon>Marinilabiliaceae</taxon>
        <taxon>Plebeiibacterium</taxon>
    </lineage>
</organism>
<name>A0AAE3M1A4_9BACT</name>
<evidence type="ECO:0000259" key="7">
    <source>
        <dbReference type="Pfam" id="PF01593"/>
    </source>
</evidence>
<dbReference type="EC" id="1.3.3.15" evidence="6"/>
<comment type="function">
    <text evidence="6">Involved in coproporphyrin-dependent heme b biosynthesis. Catalyzes the oxidation of coproporphyrinogen III to coproporphyrin III.</text>
</comment>
<dbReference type="Pfam" id="PF01593">
    <property type="entry name" value="Amino_oxidase"/>
    <property type="match status" value="1"/>
</dbReference>
<accession>A0AAE3M1A4</accession>
<dbReference type="SUPFAM" id="SSF54373">
    <property type="entry name" value="FAD-linked reductases, C-terminal domain"/>
    <property type="match status" value="1"/>
</dbReference>
<keyword evidence="5 6" id="KW-0350">Heme biosynthesis</keyword>
<gene>
    <name evidence="8" type="primary">hemG</name>
    <name evidence="8" type="ORF">OM075_03200</name>
</gene>
<dbReference type="GO" id="GO:0006783">
    <property type="term" value="P:heme biosynthetic process"/>
    <property type="evidence" value="ECO:0007669"/>
    <property type="project" value="UniProtKB-UniRule"/>
</dbReference>
<dbReference type="EMBL" id="JAPDPJ010000003">
    <property type="protein sequence ID" value="MCW3785456.1"/>
    <property type="molecule type" value="Genomic_DNA"/>
</dbReference>
<keyword evidence="6" id="KW-0963">Cytoplasm</keyword>
<protein>
    <recommendedName>
        <fullName evidence="6">Coproporphyrinogen III oxidase</fullName>
        <ecNumber evidence="6">1.3.3.15</ecNumber>
    </recommendedName>
</protein>
<dbReference type="Proteomes" id="UP001209229">
    <property type="component" value="Unassembled WGS sequence"/>
</dbReference>
<dbReference type="Gene3D" id="3.50.50.60">
    <property type="entry name" value="FAD/NAD(P)-binding domain"/>
    <property type="match status" value="1"/>
</dbReference>
<evidence type="ECO:0000256" key="2">
    <source>
        <dbReference type="ARBA" id="ARBA00022630"/>
    </source>
</evidence>
<dbReference type="InterPro" id="IPR002937">
    <property type="entry name" value="Amino_oxidase"/>
</dbReference>
<feature type="domain" description="Amine oxidase" evidence="7">
    <location>
        <begin position="14"/>
        <end position="452"/>
    </location>
</feature>
<dbReference type="Gene3D" id="1.10.3110.10">
    <property type="entry name" value="protoporphyrinogen ix oxidase, domain 3"/>
    <property type="match status" value="1"/>
</dbReference>
<dbReference type="SUPFAM" id="SSF51905">
    <property type="entry name" value="FAD/NAD(P)-binding domain"/>
    <property type="match status" value="1"/>
</dbReference>
<evidence type="ECO:0000256" key="1">
    <source>
        <dbReference type="ARBA" id="ARBA00001974"/>
    </source>
</evidence>